<gene>
    <name evidence="2" type="ORF">RRG08_038572</name>
</gene>
<accession>A0AAE1CYP7</accession>
<dbReference type="Proteomes" id="UP001283361">
    <property type="component" value="Unassembled WGS sequence"/>
</dbReference>
<sequence length="73" mass="8203">MRGSSPGHYKPMSAINAARRRTSPSSWAPRRRESHTVPVRISHCTTLIGGTQGWIQRPEQGDLDFDFKEIEGP</sequence>
<evidence type="ECO:0000313" key="3">
    <source>
        <dbReference type="Proteomes" id="UP001283361"/>
    </source>
</evidence>
<dbReference type="AlphaFoldDB" id="A0AAE1CYP7"/>
<feature type="region of interest" description="Disordered" evidence="1">
    <location>
        <begin position="1"/>
        <end position="38"/>
    </location>
</feature>
<evidence type="ECO:0000256" key="1">
    <source>
        <dbReference type="SAM" id="MobiDB-lite"/>
    </source>
</evidence>
<evidence type="ECO:0000313" key="2">
    <source>
        <dbReference type="EMBL" id="KAK3744197.1"/>
    </source>
</evidence>
<name>A0AAE1CYP7_9GAST</name>
<dbReference type="EMBL" id="JAWDGP010006272">
    <property type="protein sequence ID" value="KAK3744197.1"/>
    <property type="molecule type" value="Genomic_DNA"/>
</dbReference>
<protein>
    <submittedName>
        <fullName evidence="2">Uncharacterized protein</fullName>
    </submittedName>
</protein>
<reference evidence="2" key="1">
    <citation type="journal article" date="2023" name="G3 (Bethesda)">
        <title>A reference genome for the long-term kleptoplast-retaining sea slug Elysia crispata morphotype clarki.</title>
        <authorList>
            <person name="Eastman K.E."/>
            <person name="Pendleton A.L."/>
            <person name="Shaikh M.A."/>
            <person name="Suttiyut T."/>
            <person name="Ogas R."/>
            <person name="Tomko P."/>
            <person name="Gavelis G."/>
            <person name="Widhalm J.R."/>
            <person name="Wisecaver J.H."/>
        </authorList>
    </citation>
    <scope>NUCLEOTIDE SEQUENCE</scope>
    <source>
        <strain evidence="2">ECLA1</strain>
    </source>
</reference>
<proteinExistence type="predicted"/>
<keyword evidence="3" id="KW-1185">Reference proteome</keyword>
<organism evidence="2 3">
    <name type="scientific">Elysia crispata</name>
    <name type="common">lettuce slug</name>
    <dbReference type="NCBI Taxonomy" id="231223"/>
    <lineage>
        <taxon>Eukaryota</taxon>
        <taxon>Metazoa</taxon>
        <taxon>Spiralia</taxon>
        <taxon>Lophotrochozoa</taxon>
        <taxon>Mollusca</taxon>
        <taxon>Gastropoda</taxon>
        <taxon>Heterobranchia</taxon>
        <taxon>Euthyneura</taxon>
        <taxon>Panpulmonata</taxon>
        <taxon>Sacoglossa</taxon>
        <taxon>Placobranchoidea</taxon>
        <taxon>Plakobranchidae</taxon>
        <taxon>Elysia</taxon>
    </lineage>
</organism>
<comment type="caution">
    <text evidence="2">The sequence shown here is derived from an EMBL/GenBank/DDBJ whole genome shotgun (WGS) entry which is preliminary data.</text>
</comment>